<keyword evidence="3" id="KW-0805">Transcription regulation</keyword>
<keyword evidence="2" id="KW-0479">Metal-binding</keyword>
<feature type="domain" description="Xylanolytic transcriptional activator regulatory" evidence="7">
    <location>
        <begin position="214"/>
        <end position="300"/>
    </location>
</feature>
<dbReference type="GO" id="GO:0003677">
    <property type="term" value="F:DNA binding"/>
    <property type="evidence" value="ECO:0007669"/>
    <property type="project" value="InterPro"/>
</dbReference>
<evidence type="ECO:0000259" key="7">
    <source>
        <dbReference type="SMART" id="SM00906"/>
    </source>
</evidence>
<protein>
    <recommendedName>
        <fullName evidence="7">Xylanolytic transcriptional activator regulatory domain-containing protein</fullName>
    </recommendedName>
</protein>
<comment type="subcellular location">
    <subcellularLocation>
        <location evidence="1">Nucleus</location>
    </subcellularLocation>
</comment>
<dbReference type="InterPro" id="IPR050815">
    <property type="entry name" value="TF_fung"/>
</dbReference>
<accession>A0A428SFA0</accession>
<evidence type="ECO:0000313" key="8">
    <source>
        <dbReference type="EMBL" id="RSL88455.1"/>
    </source>
</evidence>
<keyword evidence="4" id="KW-0804">Transcription</keyword>
<evidence type="ECO:0000256" key="4">
    <source>
        <dbReference type="ARBA" id="ARBA00023163"/>
    </source>
</evidence>
<evidence type="ECO:0000313" key="9">
    <source>
        <dbReference type="Proteomes" id="UP000287144"/>
    </source>
</evidence>
<dbReference type="SMART" id="SM00906">
    <property type="entry name" value="Fungal_trans"/>
    <property type="match status" value="1"/>
</dbReference>
<dbReference type="Pfam" id="PF04082">
    <property type="entry name" value="Fungal_trans"/>
    <property type="match status" value="1"/>
</dbReference>
<dbReference type="Proteomes" id="UP000287144">
    <property type="component" value="Unassembled WGS sequence"/>
</dbReference>
<feature type="region of interest" description="Disordered" evidence="6">
    <location>
        <begin position="605"/>
        <end position="651"/>
    </location>
</feature>
<comment type="caution">
    <text evidence="8">The sequence shown here is derived from an EMBL/GenBank/DDBJ whole genome shotgun (WGS) entry which is preliminary data.</text>
</comment>
<dbReference type="GO" id="GO:0008270">
    <property type="term" value="F:zinc ion binding"/>
    <property type="evidence" value="ECO:0007669"/>
    <property type="project" value="InterPro"/>
</dbReference>
<dbReference type="PANTHER" id="PTHR47338">
    <property type="entry name" value="ZN(II)2CYS6 TRANSCRIPTION FACTOR (EUROFUNG)-RELATED"/>
    <property type="match status" value="1"/>
</dbReference>
<feature type="compositionally biased region" description="Basic and acidic residues" evidence="6">
    <location>
        <begin position="64"/>
        <end position="74"/>
    </location>
</feature>
<dbReference type="GO" id="GO:0006351">
    <property type="term" value="P:DNA-templated transcription"/>
    <property type="evidence" value="ECO:0007669"/>
    <property type="project" value="InterPro"/>
</dbReference>
<name>A0A428SFA0_9HYPO</name>
<evidence type="ECO:0000256" key="1">
    <source>
        <dbReference type="ARBA" id="ARBA00004123"/>
    </source>
</evidence>
<dbReference type="EMBL" id="NKCK01000261">
    <property type="protein sequence ID" value="RSL88455.1"/>
    <property type="molecule type" value="Genomic_DNA"/>
</dbReference>
<feature type="region of interest" description="Disordered" evidence="6">
    <location>
        <begin position="47"/>
        <end position="101"/>
    </location>
</feature>
<dbReference type="AlphaFoldDB" id="A0A428SFA0"/>
<evidence type="ECO:0000256" key="3">
    <source>
        <dbReference type="ARBA" id="ARBA00023015"/>
    </source>
</evidence>
<dbReference type="GO" id="GO:0000981">
    <property type="term" value="F:DNA-binding transcription factor activity, RNA polymerase II-specific"/>
    <property type="evidence" value="ECO:0007669"/>
    <property type="project" value="InterPro"/>
</dbReference>
<dbReference type="CDD" id="cd12148">
    <property type="entry name" value="fungal_TF_MHR"/>
    <property type="match status" value="1"/>
</dbReference>
<evidence type="ECO:0000256" key="5">
    <source>
        <dbReference type="ARBA" id="ARBA00023242"/>
    </source>
</evidence>
<keyword evidence="5" id="KW-0539">Nucleus</keyword>
<reference evidence="8 9" key="1">
    <citation type="submission" date="2017-06" db="EMBL/GenBank/DDBJ databases">
        <title>Comparative genomic analysis of Ambrosia Fusariam Clade fungi.</title>
        <authorList>
            <person name="Stajich J.E."/>
            <person name="Carrillo J."/>
            <person name="Kijimoto T."/>
            <person name="Eskalen A."/>
            <person name="O'Donnell K."/>
            <person name="Kasson M."/>
        </authorList>
    </citation>
    <scope>NUCLEOTIDE SEQUENCE [LARGE SCALE GENOMIC DNA]</scope>
    <source>
        <strain evidence="8 9">NRRL62579</strain>
    </source>
</reference>
<evidence type="ECO:0000256" key="6">
    <source>
        <dbReference type="SAM" id="MobiDB-lite"/>
    </source>
</evidence>
<dbReference type="STRING" id="1325735.A0A428SFA0"/>
<organism evidence="8 9">
    <name type="scientific">Fusarium oligoseptatum</name>
    <dbReference type="NCBI Taxonomy" id="2604345"/>
    <lineage>
        <taxon>Eukaryota</taxon>
        <taxon>Fungi</taxon>
        <taxon>Dikarya</taxon>
        <taxon>Ascomycota</taxon>
        <taxon>Pezizomycotina</taxon>
        <taxon>Sordariomycetes</taxon>
        <taxon>Hypocreomycetidae</taxon>
        <taxon>Hypocreales</taxon>
        <taxon>Nectriaceae</taxon>
        <taxon>Fusarium</taxon>
        <taxon>Fusarium solani species complex</taxon>
    </lineage>
</organism>
<gene>
    <name evidence="8" type="ORF">CEP52_015222</name>
</gene>
<keyword evidence="9" id="KW-1185">Reference proteome</keyword>
<evidence type="ECO:0000256" key="2">
    <source>
        <dbReference type="ARBA" id="ARBA00022723"/>
    </source>
</evidence>
<dbReference type="PANTHER" id="PTHR47338:SF23">
    <property type="entry name" value="ZN(II)2CYS6 TRANSCRIPTION FACTOR (EUROFUNG)"/>
    <property type="match status" value="1"/>
</dbReference>
<sequence length="765" mass="85505">MSQRHLSKLFMIKQYNKNATTSFDSSNVTSSIAHLTGAITSLASEIQRLSSSTHNPPHASDFNSNREDPDEGVRSHKRRRVQGHLSGSHIQEPPPPSETIQSLPSGLVEEVVHLYFDRVFYWIPVIHHPRFKEEIKQVSGRQRLRVIIDAMLVATLRFVDGGKYGLSDDDIQGLVEERRNSVLISAMSSLAIENLQALVILAFTTIGNGEPSETWSIIASMTRTVDFLQLTMEGEHAKTRYLVSTTPLSPPRDWVQEEERRRVFWNVFNLDRYCSIMTGWSAGIPSDKINRRLPANGSYWYAETPVVSPYFAMSVPPDTAISSPYALVHTQCSTCGQVSTADTCNSSITAATGTGNPSLNEPSSPSSMGGFSYAVQATEYLNRVATCFLYPNVEFDDQQQVIAWLTRFKELDLQLVHWKMFLPKKWRDPNRAPDTSTGPHDLDHSMTLAHVTHNTSMILLHQRIAYPPSRQRQVVPLPSSCSAETCRLAATKTSNIAETWLRVCPEKIVVAPQIAFCTYISARLLLVHSRYYSEVLVPEFWVLVRSLENMSRRWAGVTRGDSGPFPNLAGKYASHLRKIYERCQQDVTYTVRVLDYTENIEQAMSYNERDESLSQDARTGDNSDGPRPVSTSISGQKPGSMPSHPIAPQEHVPPLREQNISTADTSTVGGIGMVDQPAHIDSMSFTADAQELPEDLLAISQALMDQRFAEMDRIITLDDSWFETTAQATDVSTLHVPGWDTADMGFTDLQGDRGSVTGRDWQGMQ</sequence>
<dbReference type="InterPro" id="IPR007219">
    <property type="entry name" value="XnlR_reg_dom"/>
</dbReference>
<dbReference type="GO" id="GO:0005634">
    <property type="term" value="C:nucleus"/>
    <property type="evidence" value="ECO:0007669"/>
    <property type="project" value="UniProtKB-SubCell"/>
</dbReference>
<proteinExistence type="predicted"/>